<dbReference type="InterPro" id="IPR036955">
    <property type="entry name" value="AP2/ERF_dom_sf"/>
</dbReference>
<evidence type="ECO:0000259" key="7">
    <source>
        <dbReference type="PROSITE" id="PS51032"/>
    </source>
</evidence>
<evidence type="ECO:0000256" key="4">
    <source>
        <dbReference type="ARBA" id="ARBA00023163"/>
    </source>
</evidence>
<dbReference type="InterPro" id="IPR016177">
    <property type="entry name" value="DNA-bd_dom_sf"/>
</dbReference>
<proteinExistence type="predicted"/>
<evidence type="ECO:0000256" key="1">
    <source>
        <dbReference type="ARBA" id="ARBA00004123"/>
    </source>
</evidence>
<feature type="region of interest" description="Disordered" evidence="6">
    <location>
        <begin position="1"/>
        <end position="103"/>
    </location>
</feature>
<dbReference type="SMART" id="SM00380">
    <property type="entry name" value="AP2"/>
    <property type="match status" value="1"/>
</dbReference>
<feature type="compositionally biased region" description="Polar residues" evidence="6">
    <location>
        <begin position="13"/>
        <end position="45"/>
    </location>
</feature>
<gene>
    <name evidence="8" type="ORF">FCC1311_040402</name>
</gene>
<dbReference type="Gene3D" id="3.30.730.10">
    <property type="entry name" value="AP2/ERF domain"/>
    <property type="match status" value="1"/>
</dbReference>
<comment type="caution">
    <text evidence="8">The sequence shown here is derived from an EMBL/GenBank/DDBJ whole genome shotgun (WGS) entry which is preliminary data.</text>
</comment>
<dbReference type="Proteomes" id="UP000241890">
    <property type="component" value="Unassembled WGS sequence"/>
</dbReference>
<evidence type="ECO:0000256" key="3">
    <source>
        <dbReference type="ARBA" id="ARBA00023125"/>
    </source>
</evidence>
<feature type="domain" description="AP2/ERF" evidence="7">
    <location>
        <begin position="208"/>
        <end position="266"/>
    </location>
</feature>
<evidence type="ECO:0000256" key="6">
    <source>
        <dbReference type="SAM" id="MobiDB-lite"/>
    </source>
</evidence>
<dbReference type="AlphaFoldDB" id="A0A2R5G9X1"/>
<reference evidence="8 9" key="1">
    <citation type="submission" date="2017-12" db="EMBL/GenBank/DDBJ databases">
        <title>Sequencing, de novo assembly and annotation of complete genome of a new Thraustochytrid species, strain FCC1311.</title>
        <authorList>
            <person name="Sedici K."/>
            <person name="Godart F."/>
            <person name="Aiese Cigliano R."/>
            <person name="Sanseverino W."/>
            <person name="Barakat M."/>
            <person name="Ortet P."/>
            <person name="Marechal E."/>
            <person name="Cagnac O."/>
            <person name="Amato A."/>
        </authorList>
    </citation>
    <scope>NUCLEOTIDE SEQUENCE [LARGE SCALE GENOMIC DNA]</scope>
</reference>
<keyword evidence="9" id="KW-1185">Reference proteome</keyword>
<feature type="compositionally biased region" description="Basic and acidic residues" evidence="6">
    <location>
        <begin position="305"/>
        <end position="318"/>
    </location>
</feature>
<dbReference type="GO" id="GO:0005634">
    <property type="term" value="C:nucleus"/>
    <property type="evidence" value="ECO:0007669"/>
    <property type="project" value="UniProtKB-SubCell"/>
</dbReference>
<feature type="compositionally biased region" description="Low complexity" evidence="6">
    <location>
        <begin position="51"/>
        <end position="68"/>
    </location>
</feature>
<feature type="compositionally biased region" description="Basic residues" evidence="6">
    <location>
        <begin position="193"/>
        <end position="203"/>
    </location>
</feature>
<evidence type="ECO:0000313" key="9">
    <source>
        <dbReference type="Proteomes" id="UP000241890"/>
    </source>
</evidence>
<accession>A0A2R5G9X1</accession>
<feature type="compositionally biased region" description="Basic and acidic residues" evidence="6">
    <location>
        <begin position="329"/>
        <end position="341"/>
    </location>
</feature>
<comment type="subcellular location">
    <subcellularLocation>
        <location evidence="1">Nucleus</location>
    </subcellularLocation>
</comment>
<evidence type="ECO:0000256" key="5">
    <source>
        <dbReference type="ARBA" id="ARBA00023242"/>
    </source>
</evidence>
<feature type="compositionally biased region" description="Basic residues" evidence="6">
    <location>
        <begin position="385"/>
        <end position="394"/>
    </location>
</feature>
<keyword evidence="4" id="KW-0804">Transcription</keyword>
<feature type="compositionally biased region" description="Gly residues" evidence="6">
    <location>
        <begin position="347"/>
        <end position="356"/>
    </location>
</feature>
<evidence type="ECO:0000256" key="2">
    <source>
        <dbReference type="ARBA" id="ARBA00023015"/>
    </source>
</evidence>
<dbReference type="GO" id="GO:0003677">
    <property type="term" value="F:DNA binding"/>
    <property type="evidence" value="ECO:0007669"/>
    <property type="project" value="UniProtKB-KW"/>
</dbReference>
<dbReference type="InterPro" id="IPR001471">
    <property type="entry name" value="AP2/ERF_dom"/>
</dbReference>
<keyword evidence="3" id="KW-0238">DNA-binding</keyword>
<name>A0A2R5G9X1_9STRA</name>
<dbReference type="GO" id="GO:0003700">
    <property type="term" value="F:DNA-binding transcription factor activity"/>
    <property type="evidence" value="ECO:0007669"/>
    <property type="project" value="InterPro"/>
</dbReference>
<dbReference type="PROSITE" id="PS51032">
    <property type="entry name" value="AP2_ERF"/>
    <property type="match status" value="1"/>
</dbReference>
<organism evidence="8 9">
    <name type="scientific">Hondaea fermentalgiana</name>
    <dbReference type="NCBI Taxonomy" id="2315210"/>
    <lineage>
        <taxon>Eukaryota</taxon>
        <taxon>Sar</taxon>
        <taxon>Stramenopiles</taxon>
        <taxon>Bigyra</taxon>
        <taxon>Labyrinthulomycetes</taxon>
        <taxon>Thraustochytrida</taxon>
        <taxon>Thraustochytriidae</taxon>
        <taxon>Hondaea</taxon>
    </lineage>
</organism>
<dbReference type="InParanoid" id="A0A2R5G9X1"/>
<feature type="region of interest" description="Disordered" evidence="6">
    <location>
        <begin position="289"/>
        <end position="440"/>
    </location>
</feature>
<protein>
    <recommendedName>
        <fullName evidence="7">AP2/ERF domain-containing protein</fullName>
    </recommendedName>
</protein>
<feature type="compositionally biased region" description="Basic and acidic residues" evidence="6">
    <location>
        <begin position="422"/>
        <end position="440"/>
    </location>
</feature>
<sequence length="440" mass="47906">MVGPGTGRFVDATGNNQPNSNDSALGSTNTSTPPAANGSSVSGNDGASGISFNSNSTTSKHSSNASFSGMPFGQFTPGQFAPQGQPHGFPVQQGYPQPPKGTMIAGSYYGQPVFLMMPPDGMQQQQQQQNSQAQMPTMQQWPSGMHFMPQGQMPIGQYPMQYPPHPSSVPFMSMPPQGVFGYPGASQTPIAVQKRRRKRRKSNRCSSKYRGVSWHKRDHRWVARAWVNGKTENLGTFVSEKHAALMVDSKLIEAYGPTAEALLNFPDPKEREEVAREIEKEIRLELTRERERGRRRSPSPASSSRDSDSRHKPSKDHASFSGESGSSSKEGRDSSESDEKNMQSSGGESGTSGNGFTGSTISTEGGSDGDSRGSRSRSSGDRDKGRHHHKHAKSKRNEFDDTGSDDVEVSVPSAPVKKRVKTAREQQSHKRDKESHHAQA</sequence>
<feature type="compositionally biased region" description="Low complexity" evidence="6">
    <location>
        <begin position="319"/>
        <end position="328"/>
    </location>
</feature>
<feature type="compositionally biased region" description="Basic and acidic residues" evidence="6">
    <location>
        <begin position="369"/>
        <end position="384"/>
    </location>
</feature>
<feature type="region of interest" description="Disordered" evidence="6">
    <location>
        <begin position="182"/>
        <end position="210"/>
    </location>
</feature>
<keyword evidence="5" id="KW-0539">Nucleus</keyword>
<dbReference type="SUPFAM" id="SSF54171">
    <property type="entry name" value="DNA-binding domain"/>
    <property type="match status" value="1"/>
</dbReference>
<evidence type="ECO:0000313" key="8">
    <source>
        <dbReference type="EMBL" id="GBG27817.1"/>
    </source>
</evidence>
<keyword evidence="2" id="KW-0805">Transcription regulation</keyword>
<dbReference type="EMBL" id="BEYU01000036">
    <property type="protein sequence ID" value="GBG27817.1"/>
    <property type="molecule type" value="Genomic_DNA"/>
</dbReference>